<keyword evidence="3" id="KW-1185">Reference proteome</keyword>
<feature type="compositionally biased region" description="Basic and acidic residues" evidence="1">
    <location>
        <begin position="224"/>
        <end position="233"/>
    </location>
</feature>
<evidence type="ECO:0000313" key="3">
    <source>
        <dbReference type="Proteomes" id="UP001172159"/>
    </source>
</evidence>
<feature type="region of interest" description="Disordered" evidence="1">
    <location>
        <begin position="173"/>
        <end position="314"/>
    </location>
</feature>
<gene>
    <name evidence="2" type="ORF">B0T21DRAFT_276700</name>
</gene>
<protein>
    <recommendedName>
        <fullName evidence="4">RNA recognition motif-containing protein</fullName>
    </recommendedName>
</protein>
<dbReference type="EMBL" id="JAUKTV010000001">
    <property type="protein sequence ID" value="KAK0748316.1"/>
    <property type="molecule type" value="Genomic_DNA"/>
</dbReference>
<dbReference type="Proteomes" id="UP001172159">
    <property type="component" value="Unassembled WGS sequence"/>
</dbReference>
<evidence type="ECO:0000313" key="2">
    <source>
        <dbReference type="EMBL" id="KAK0748316.1"/>
    </source>
</evidence>
<feature type="compositionally biased region" description="Polar residues" evidence="1">
    <location>
        <begin position="173"/>
        <end position="183"/>
    </location>
</feature>
<organism evidence="2 3">
    <name type="scientific">Apiosordaria backusii</name>
    <dbReference type="NCBI Taxonomy" id="314023"/>
    <lineage>
        <taxon>Eukaryota</taxon>
        <taxon>Fungi</taxon>
        <taxon>Dikarya</taxon>
        <taxon>Ascomycota</taxon>
        <taxon>Pezizomycotina</taxon>
        <taxon>Sordariomycetes</taxon>
        <taxon>Sordariomycetidae</taxon>
        <taxon>Sordariales</taxon>
        <taxon>Lasiosphaeriaceae</taxon>
        <taxon>Apiosordaria</taxon>
    </lineage>
</organism>
<feature type="compositionally biased region" description="Low complexity" evidence="1">
    <location>
        <begin position="207"/>
        <end position="222"/>
    </location>
</feature>
<sequence length="435" mass="46482">MAARPGEELVATLFGDVHYFYGPPTNVPPHHRFDKGSYVYLFEDPNQGRARLEIANQPGTEEQDAFDGYLDNVHLHYTYKHTCLVTLIVGQVNGNEEWHLPTYDPHNQNKYHYKLHSLDIYFWTHQDALEFVNGIRRVLPHPQCEVLDEPGPPPRQPAEASSLVQKLEKVAISESSPIQNNPGAPTFPGPPVSAVAGGELPPPPPAAAFSPIPYNPAAPAAPEQLRHREKTPPPEDGVANPLHQTLAYDAATPFSPGLPPGPSHLSPLSPGIPPPNLQHPPGAPTFPGPPVASPGFAPQGFGSLSATGGAPVHPGITRSVTMPVHGVGTPLSSPGLVSPYGGVGTFPGQQQVQAAAAHPAYTHTPTPPPAVGGIGAVPGTQPAAAQSEYAVHQQFYVPEEEYKPKKETRGKLEENAGRLERGVTGMLKKFEKKFG</sequence>
<evidence type="ECO:0000256" key="1">
    <source>
        <dbReference type="SAM" id="MobiDB-lite"/>
    </source>
</evidence>
<comment type="caution">
    <text evidence="2">The sequence shown here is derived from an EMBL/GenBank/DDBJ whole genome shotgun (WGS) entry which is preliminary data.</text>
</comment>
<proteinExistence type="predicted"/>
<evidence type="ECO:0008006" key="4">
    <source>
        <dbReference type="Google" id="ProtNLM"/>
    </source>
</evidence>
<feature type="compositionally biased region" description="Pro residues" evidence="1">
    <location>
        <begin position="270"/>
        <end position="292"/>
    </location>
</feature>
<name>A0AA40EZD3_9PEZI</name>
<dbReference type="AlphaFoldDB" id="A0AA40EZD3"/>
<reference evidence="2" key="1">
    <citation type="submission" date="2023-06" db="EMBL/GenBank/DDBJ databases">
        <title>Genome-scale phylogeny and comparative genomics of the fungal order Sordariales.</title>
        <authorList>
            <consortium name="Lawrence Berkeley National Laboratory"/>
            <person name="Hensen N."/>
            <person name="Bonometti L."/>
            <person name="Westerberg I."/>
            <person name="Brannstrom I.O."/>
            <person name="Guillou S."/>
            <person name="Cros-Aarteil S."/>
            <person name="Calhoun S."/>
            <person name="Haridas S."/>
            <person name="Kuo A."/>
            <person name="Mondo S."/>
            <person name="Pangilinan J."/>
            <person name="Riley R."/>
            <person name="Labutti K."/>
            <person name="Andreopoulos B."/>
            <person name="Lipzen A."/>
            <person name="Chen C."/>
            <person name="Yanf M."/>
            <person name="Daum C."/>
            <person name="Ng V."/>
            <person name="Clum A."/>
            <person name="Steindorff A."/>
            <person name="Ohm R."/>
            <person name="Martin F."/>
            <person name="Silar P."/>
            <person name="Natvig D."/>
            <person name="Lalanne C."/>
            <person name="Gautier V."/>
            <person name="Ament-Velasquez S.L."/>
            <person name="Kruys A."/>
            <person name="Hutchinson M.I."/>
            <person name="Powell A.J."/>
            <person name="Barry K."/>
            <person name="Miller A.N."/>
            <person name="Grigoriev I.V."/>
            <person name="Debuchy R."/>
            <person name="Gladieux P."/>
            <person name="Thoren M.H."/>
            <person name="Johannesson H."/>
        </authorList>
    </citation>
    <scope>NUCLEOTIDE SEQUENCE</scope>
    <source>
        <strain evidence="2">CBS 540.89</strain>
    </source>
</reference>
<accession>A0AA40EZD3</accession>